<reference evidence="1 2" key="1">
    <citation type="journal article" date="2009" name="PLoS ONE">
        <title>Non mycobacterial virulence genes in the genome of the emerging pathogen Mycobacterium abscessus.</title>
        <authorList>
            <person name="Ripoll F."/>
            <person name="Pasek S."/>
            <person name="Schenowitz C."/>
            <person name="Dossat C."/>
            <person name="Barbe V."/>
            <person name="Rottman M."/>
            <person name="Macheras E."/>
            <person name="Heym B."/>
            <person name="Herrmann J.L."/>
            <person name="Daffe M."/>
            <person name="Brosch R."/>
            <person name="Risler J.L."/>
            <person name="Gaillard J.L."/>
        </authorList>
    </citation>
    <scope>NUCLEOTIDE SEQUENCE [LARGE SCALE GENOMIC DNA]</scope>
    <source>
        <strain evidence="2">ATCC 19977 / DSM 44196 / CCUG 20993 / CIP 104536 / JCM 13569 / NCTC 13031 / TMC 1543 / L948</strain>
    </source>
</reference>
<accession>B1MND6</accession>
<name>B1MND6_MYCA9</name>
<dbReference type="EMBL" id="CU458896">
    <property type="protein sequence ID" value="CAM61837.1"/>
    <property type="molecule type" value="Genomic_DNA"/>
</dbReference>
<gene>
    <name evidence="1" type="ordered locus">MAB_1752</name>
</gene>
<organism evidence="1 2">
    <name type="scientific">Mycobacteroides abscessus (strain ATCC 19977 / DSM 44196 / CCUG 20993 / CIP 104536 / JCM 13569 / NCTC 13031 / TMC 1543 / L948)</name>
    <name type="common">Mycobacterium abscessus</name>
    <dbReference type="NCBI Taxonomy" id="561007"/>
    <lineage>
        <taxon>Bacteria</taxon>
        <taxon>Bacillati</taxon>
        <taxon>Actinomycetota</taxon>
        <taxon>Actinomycetes</taxon>
        <taxon>Mycobacteriales</taxon>
        <taxon>Mycobacteriaceae</taxon>
        <taxon>Mycobacteroides</taxon>
        <taxon>Mycobacteroides abscessus</taxon>
    </lineage>
</organism>
<proteinExistence type="predicted"/>
<protein>
    <submittedName>
        <fullName evidence="1">Uncharacterized protein</fullName>
    </submittedName>
</protein>
<keyword evidence="2" id="KW-1185">Reference proteome</keyword>
<dbReference type="AlphaFoldDB" id="B1MND6"/>
<dbReference type="Proteomes" id="UP000007137">
    <property type="component" value="Chromosome"/>
</dbReference>
<sequence>MSDHVGRGGGGRNKWWKIRKLGTGWEIWQFETGTSRILMICQGIYPSGAEAIAAFAAGGR</sequence>
<evidence type="ECO:0000313" key="1">
    <source>
        <dbReference type="EMBL" id="CAM61837.1"/>
    </source>
</evidence>
<evidence type="ECO:0000313" key="2">
    <source>
        <dbReference type="Proteomes" id="UP000007137"/>
    </source>
</evidence>
<dbReference type="KEGG" id="mab:MAB_1752"/>